<sequence>MSQSEIKANVEKILNESHTGTMATVKNDKPHSRYMTFFHDGLKLYTPTHKDADKTEEIEKNPFTHILIGYEGDGFGDEYVEYQGKVSLNDTDDLKKKFWNDDMKLYFEGPDDPNYTILEIDPIGIRLMNKKGESPKEMDI</sequence>
<dbReference type="Proteomes" id="UP000285456">
    <property type="component" value="Unassembled WGS sequence"/>
</dbReference>
<accession>A0A417YPX2</accession>
<evidence type="ECO:0000313" key="2">
    <source>
        <dbReference type="EMBL" id="RHW35638.1"/>
    </source>
</evidence>
<proteinExistence type="predicted"/>
<reference evidence="2 3" key="1">
    <citation type="journal article" date="2007" name="Int. J. Syst. Evol. Microbiol.">
        <title>Oceanobacillus profundus sp. nov., isolated from a deep-sea sediment core.</title>
        <authorList>
            <person name="Kim Y.G."/>
            <person name="Choi D.H."/>
            <person name="Hyun S."/>
            <person name="Cho B.C."/>
        </authorList>
    </citation>
    <scope>NUCLEOTIDE SEQUENCE [LARGE SCALE GENOMIC DNA]</scope>
    <source>
        <strain evidence="2 3">DSM 18246</strain>
    </source>
</reference>
<dbReference type="InterPro" id="IPR052917">
    <property type="entry name" value="Stress-Dev_Protein"/>
</dbReference>
<dbReference type="Gene3D" id="2.30.110.10">
    <property type="entry name" value="Electron Transport, Fmn-binding Protein, Chain A"/>
    <property type="match status" value="1"/>
</dbReference>
<evidence type="ECO:0000313" key="3">
    <source>
        <dbReference type="Proteomes" id="UP000285456"/>
    </source>
</evidence>
<evidence type="ECO:0000259" key="1">
    <source>
        <dbReference type="Pfam" id="PF01243"/>
    </source>
</evidence>
<dbReference type="PANTHER" id="PTHR34818:SF1">
    <property type="entry name" value="PROTEIN BLI-3"/>
    <property type="match status" value="1"/>
</dbReference>
<keyword evidence="3" id="KW-1185">Reference proteome</keyword>
<dbReference type="RefSeq" id="WP_095310624.1">
    <property type="nucleotide sequence ID" value="NZ_JAMAWL010000006.1"/>
</dbReference>
<dbReference type="InterPro" id="IPR012349">
    <property type="entry name" value="Split_barrel_FMN-bd"/>
</dbReference>
<dbReference type="Pfam" id="PF01243">
    <property type="entry name" value="PNPOx_N"/>
    <property type="match status" value="1"/>
</dbReference>
<dbReference type="EMBL" id="QWEH01000001">
    <property type="protein sequence ID" value="RHW35638.1"/>
    <property type="molecule type" value="Genomic_DNA"/>
</dbReference>
<dbReference type="OrthoDB" id="5431160at2"/>
<dbReference type="SUPFAM" id="SSF50475">
    <property type="entry name" value="FMN-binding split barrel"/>
    <property type="match status" value="1"/>
</dbReference>
<protein>
    <submittedName>
        <fullName evidence="2">General stress protein</fullName>
    </submittedName>
</protein>
<dbReference type="InterPro" id="IPR011576">
    <property type="entry name" value="Pyridox_Oxase_N"/>
</dbReference>
<gene>
    <name evidence="2" type="ORF">D1B32_01100</name>
</gene>
<dbReference type="AlphaFoldDB" id="A0A417YPX2"/>
<feature type="domain" description="Pyridoxamine 5'-phosphate oxidase N-terminal" evidence="1">
    <location>
        <begin position="7"/>
        <end position="128"/>
    </location>
</feature>
<comment type="caution">
    <text evidence="2">The sequence shown here is derived from an EMBL/GenBank/DDBJ whole genome shotgun (WGS) entry which is preliminary data.</text>
</comment>
<dbReference type="PANTHER" id="PTHR34818">
    <property type="entry name" value="PROTEIN BLI-3"/>
    <property type="match status" value="1"/>
</dbReference>
<name>A0A417YPX2_9BACI</name>
<organism evidence="2 3">
    <name type="scientific">Oceanobacillus profundus</name>
    <dbReference type="NCBI Taxonomy" id="372463"/>
    <lineage>
        <taxon>Bacteria</taxon>
        <taxon>Bacillati</taxon>
        <taxon>Bacillota</taxon>
        <taxon>Bacilli</taxon>
        <taxon>Bacillales</taxon>
        <taxon>Bacillaceae</taxon>
        <taxon>Oceanobacillus</taxon>
    </lineage>
</organism>